<proteinExistence type="predicted"/>
<sequence>MFTYSLPPPTKVWDLRHRDSQRKFGTIGIGIDYSFDAYPDATLRNLLLNFVGGDARMLNILRGAVRRVLEPSDLFQTGIWLVGPPASGKSTLINWVRFVLEDRCVEINCNRTSMFDRANRAPTVLVSVREN</sequence>
<dbReference type="GeneID" id="27986591"/>
<dbReference type="GeneID" id="27986590"/>
<dbReference type="AlphaFoldDB" id="A0A191T5Z2"/>
<organism evidence="1">
    <name type="scientific">Closterium baillyanum</name>
    <dbReference type="NCBI Taxonomy" id="1416941"/>
    <lineage>
        <taxon>Eukaryota</taxon>
        <taxon>Viridiplantae</taxon>
        <taxon>Streptophyta</taxon>
        <taxon>Zygnematophyceae</taxon>
        <taxon>Zygnematophycidae</taxon>
        <taxon>Desmidiales</taxon>
        <taxon>Closteriaceae</taxon>
        <taxon>Closterium</taxon>
    </lineage>
</organism>
<dbReference type="EMBL" id="KU646494">
    <property type="protein sequence ID" value="ANI25815.1"/>
    <property type="molecule type" value="Genomic_DNA"/>
</dbReference>
<accession>A0A191T5Z2</accession>
<dbReference type="InterPro" id="IPR027417">
    <property type="entry name" value="P-loop_NTPase"/>
</dbReference>
<gene>
    <name evidence="1" type="primary">orf131a</name>
</gene>
<evidence type="ECO:0000313" key="1">
    <source>
        <dbReference type="EMBL" id="ANI25815.1"/>
    </source>
</evidence>
<keyword evidence="1" id="KW-0934">Plastid</keyword>
<name>A0A191T5Z2_9VIRI</name>
<dbReference type="EMBL" id="KU646494">
    <property type="protein sequence ID" value="ANI25814.1"/>
    <property type="molecule type" value="Genomic_DNA"/>
</dbReference>
<dbReference type="RefSeq" id="YP_009256845.1">
    <property type="nucleotide sequence ID" value="NC_030314.1"/>
</dbReference>
<dbReference type="Gene3D" id="3.40.50.300">
    <property type="entry name" value="P-loop containing nucleotide triphosphate hydrolases"/>
    <property type="match status" value="1"/>
</dbReference>
<geneLocation type="chloroplast" evidence="1"/>
<dbReference type="SUPFAM" id="SSF52540">
    <property type="entry name" value="P-loop containing nucleoside triphosphate hydrolases"/>
    <property type="match status" value="1"/>
</dbReference>
<keyword evidence="1" id="KW-0150">Chloroplast</keyword>
<reference evidence="1" key="1">
    <citation type="journal article" date="2016" name="Front. Plant Sci.">
        <title>Comparative Chloroplast Genome Analyses of Streptophyte Green Algae Uncover Major Structural Alterations in the Klebsormidiophyceae, Coleochaetophyceae and Zygnematophyceae.</title>
        <authorList>
            <person name="Lemieux C."/>
            <person name="Otis C."/>
            <person name="Turmel M."/>
        </authorList>
    </citation>
    <scope>NUCLEOTIDE SEQUENCE</scope>
</reference>
<protein>
    <submittedName>
        <fullName evidence="1">Putative DNA primase</fullName>
    </submittedName>
</protein>
<dbReference type="RefSeq" id="YP_009256830.1">
    <property type="nucleotide sequence ID" value="NC_030314.1"/>
</dbReference>